<dbReference type="EMBL" id="FWXS01000001">
    <property type="protein sequence ID" value="SMC33692.1"/>
    <property type="molecule type" value="Genomic_DNA"/>
</dbReference>
<proteinExistence type="predicted"/>
<evidence type="ECO:0000313" key="1">
    <source>
        <dbReference type="EMBL" id="SMC33692.1"/>
    </source>
</evidence>
<protein>
    <submittedName>
        <fullName evidence="1">Histidine phosphatase superfamily (Branch 1)</fullName>
    </submittedName>
</protein>
<dbReference type="AlphaFoldDB" id="A0A1W1YBZ5"/>
<dbReference type="Gene3D" id="3.40.50.1240">
    <property type="entry name" value="Phosphoglycerate mutase-like"/>
    <property type="match status" value="1"/>
</dbReference>
<evidence type="ECO:0000313" key="2">
    <source>
        <dbReference type="Proteomes" id="UP000192393"/>
    </source>
</evidence>
<dbReference type="STRING" id="1434700.SAMN06296427_101246"/>
<gene>
    <name evidence="1" type="ORF">SAMN06296427_101246</name>
</gene>
<dbReference type="RefSeq" id="WP_084015464.1">
    <property type="nucleotide sequence ID" value="NZ_FWXS01000001.1"/>
</dbReference>
<organism evidence="1 2">
    <name type="scientific">Moheibacter sediminis</name>
    <dbReference type="NCBI Taxonomy" id="1434700"/>
    <lineage>
        <taxon>Bacteria</taxon>
        <taxon>Pseudomonadati</taxon>
        <taxon>Bacteroidota</taxon>
        <taxon>Flavobacteriia</taxon>
        <taxon>Flavobacteriales</taxon>
        <taxon>Weeksellaceae</taxon>
        <taxon>Moheibacter</taxon>
    </lineage>
</organism>
<dbReference type="CDD" id="cd07067">
    <property type="entry name" value="HP_PGM_like"/>
    <property type="match status" value="1"/>
</dbReference>
<keyword evidence="2" id="KW-1185">Reference proteome</keyword>
<reference evidence="1 2" key="1">
    <citation type="submission" date="2017-04" db="EMBL/GenBank/DDBJ databases">
        <authorList>
            <person name="Afonso C.L."/>
            <person name="Miller P.J."/>
            <person name="Scott M.A."/>
            <person name="Spackman E."/>
            <person name="Goraichik I."/>
            <person name="Dimitrov K.M."/>
            <person name="Suarez D.L."/>
            <person name="Swayne D.E."/>
        </authorList>
    </citation>
    <scope>NUCLEOTIDE SEQUENCE [LARGE SCALE GENOMIC DNA]</scope>
    <source>
        <strain evidence="1 2">CGMCC 1.12708</strain>
    </source>
</reference>
<accession>A0A1W1YBZ5</accession>
<name>A0A1W1YBZ5_9FLAO</name>
<dbReference type="SUPFAM" id="SSF53254">
    <property type="entry name" value="Phosphoglycerate mutase-like"/>
    <property type="match status" value="1"/>
</dbReference>
<dbReference type="Pfam" id="PF00300">
    <property type="entry name" value="His_Phos_1"/>
    <property type="match status" value="1"/>
</dbReference>
<dbReference type="Proteomes" id="UP000192393">
    <property type="component" value="Unassembled WGS sequence"/>
</dbReference>
<dbReference type="InterPro" id="IPR029033">
    <property type="entry name" value="His_PPase_superfam"/>
</dbReference>
<dbReference type="InterPro" id="IPR013078">
    <property type="entry name" value="His_Pase_superF_clade-1"/>
</dbReference>
<sequence>MKNKLLSFLLLLLLSITIYAQKTHIYIVRHAEKDISNPQDPNPSLSVEGLLRAIKLADELKKIKISAAYSTPFTRTQQTLEPTAERNRLDIINYDPSNNSSLVNDVLTNYTNKRVIIAGHSNTILEILEAFGGERPISEVSEDDYGNFFHIVISESGVRVFHKIY</sequence>
<dbReference type="OrthoDB" id="3296006at2"/>